<name>A0A336L7L6_CULSO</name>
<dbReference type="VEuPathDB" id="VectorBase:CSON005502"/>
<dbReference type="AlphaFoldDB" id="A0A336L7L6"/>
<reference evidence="1" key="1">
    <citation type="submission" date="2018-04" db="EMBL/GenBank/DDBJ databases">
        <authorList>
            <person name="Go L.Y."/>
            <person name="Mitchell J.A."/>
        </authorList>
    </citation>
    <scope>NUCLEOTIDE SEQUENCE</scope>
    <source>
        <tissue evidence="1">Whole organism</tissue>
    </source>
</reference>
<reference evidence="2" key="2">
    <citation type="submission" date="2018-07" db="EMBL/GenBank/DDBJ databases">
        <authorList>
            <person name="Quirk P.G."/>
            <person name="Krulwich T.A."/>
        </authorList>
    </citation>
    <scope>NUCLEOTIDE SEQUENCE</scope>
</reference>
<accession>A0A336L7L6</accession>
<gene>
    <name evidence="1" type="primary">CSON005502</name>
</gene>
<protein>
    <submittedName>
        <fullName evidence="1">CSON005502 protein</fullName>
    </submittedName>
</protein>
<sequence>MNPNPPNIPIHIQVVPKFSCVEFAQNGTFLKKSASPGVNAIAPKTAVTINIIAYIKRDDVEFRQLGHAEQHKLQAVPVQQQAN</sequence>
<dbReference type="EMBL" id="UFQS01002172">
    <property type="protein sequence ID" value="SSX13409.1"/>
    <property type="molecule type" value="Genomic_DNA"/>
</dbReference>
<organism evidence="1">
    <name type="scientific">Culicoides sonorensis</name>
    <name type="common">Biting midge</name>
    <dbReference type="NCBI Taxonomy" id="179676"/>
    <lineage>
        <taxon>Eukaryota</taxon>
        <taxon>Metazoa</taxon>
        <taxon>Ecdysozoa</taxon>
        <taxon>Arthropoda</taxon>
        <taxon>Hexapoda</taxon>
        <taxon>Insecta</taxon>
        <taxon>Pterygota</taxon>
        <taxon>Neoptera</taxon>
        <taxon>Endopterygota</taxon>
        <taxon>Diptera</taxon>
        <taxon>Nematocera</taxon>
        <taxon>Chironomoidea</taxon>
        <taxon>Ceratopogonidae</taxon>
        <taxon>Ceratopogoninae</taxon>
        <taxon>Culicoides</taxon>
        <taxon>Monoculicoides</taxon>
    </lineage>
</organism>
<dbReference type="EMBL" id="UFQT01002172">
    <property type="protein sequence ID" value="SSX32843.1"/>
    <property type="molecule type" value="Genomic_DNA"/>
</dbReference>
<proteinExistence type="predicted"/>
<evidence type="ECO:0000313" key="1">
    <source>
        <dbReference type="EMBL" id="SSX13409.1"/>
    </source>
</evidence>
<evidence type="ECO:0000313" key="2">
    <source>
        <dbReference type="EMBL" id="SSX32843.1"/>
    </source>
</evidence>